<comment type="caution">
    <text evidence="1">The sequence shown here is derived from an EMBL/GenBank/DDBJ whole genome shotgun (WGS) entry which is preliminary data.</text>
</comment>
<gene>
    <name evidence="1" type="ORF">GCM10023168_26380</name>
</gene>
<evidence type="ECO:0008006" key="3">
    <source>
        <dbReference type="Google" id="ProtNLM"/>
    </source>
</evidence>
<dbReference type="SUPFAM" id="SSF53335">
    <property type="entry name" value="S-adenosyl-L-methionine-dependent methyltransferases"/>
    <property type="match status" value="1"/>
</dbReference>
<dbReference type="InterPro" id="IPR029063">
    <property type="entry name" value="SAM-dependent_MTases_sf"/>
</dbReference>
<evidence type="ECO:0000313" key="1">
    <source>
        <dbReference type="EMBL" id="GAA4408662.1"/>
    </source>
</evidence>
<dbReference type="RefSeq" id="WP_345206739.1">
    <property type="nucleotide sequence ID" value="NZ_BAABGM010000015.1"/>
</dbReference>
<organism evidence="1 2">
    <name type="scientific">Fodinibacter luteus</name>
    <dbReference type="NCBI Taxonomy" id="552064"/>
    <lineage>
        <taxon>Bacteria</taxon>
        <taxon>Bacillati</taxon>
        <taxon>Actinomycetota</taxon>
        <taxon>Actinomycetes</taxon>
        <taxon>Micrococcales</taxon>
        <taxon>Intrasporangiaceae</taxon>
        <taxon>Fodinibacter (ex Wang et al. 2009)</taxon>
    </lineage>
</organism>
<reference evidence="2" key="1">
    <citation type="journal article" date="2019" name="Int. J. Syst. Evol. Microbiol.">
        <title>The Global Catalogue of Microorganisms (GCM) 10K type strain sequencing project: providing services to taxonomists for standard genome sequencing and annotation.</title>
        <authorList>
            <consortium name="The Broad Institute Genomics Platform"/>
            <consortium name="The Broad Institute Genome Sequencing Center for Infectious Disease"/>
            <person name="Wu L."/>
            <person name="Ma J."/>
        </authorList>
    </citation>
    <scope>NUCLEOTIDE SEQUENCE [LARGE SCALE GENOMIC DNA]</scope>
    <source>
        <strain evidence="2">JCM 17809</strain>
    </source>
</reference>
<dbReference type="Proteomes" id="UP001500945">
    <property type="component" value="Unassembled WGS sequence"/>
</dbReference>
<sequence>MTAAAHLASSDKMTWHRYIDFYEPHLKRLTGAQRVLEFGVFHGASLRYLAERYPAAIIVGCDILPTQDDWPRSERIDYVRVDQGDSSQLHRLFEQRPGPYDLVIDDGSHLPQHQRNCLVAALPFVRDGGVYILEDLHTSHPAHPSMSRQDRRSTNSYQLLLAFEHIQSTGGSLSDGLVDALSRRSLFTPSDVRTLFDQIDSIELYRRATLPLSCYRCGSTTFDYPQLVCSCGVRLADEADSISAVISVRHTD</sequence>
<accession>A0ABP8KLG3</accession>
<dbReference type="EMBL" id="BAABGM010000015">
    <property type="protein sequence ID" value="GAA4408662.1"/>
    <property type="molecule type" value="Genomic_DNA"/>
</dbReference>
<dbReference type="Pfam" id="PF13578">
    <property type="entry name" value="Methyltransf_24"/>
    <property type="match status" value="1"/>
</dbReference>
<proteinExistence type="predicted"/>
<keyword evidence="2" id="KW-1185">Reference proteome</keyword>
<evidence type="ECO:0000313" key="2">
    <source>
        <dbReference type="Proteomes" id="UP001500945"/>
    </source>
</evidence>
<name>A0ABP8KLG3_9MICO</name>
<dbReference type="Gene3D" id="3.40.50.150">
    <property type="entry name" value="Vaccinia Virus protein VP39"/>
    <property type="match status" value="1"/>
</dbReference>
<protein>
    <recommendedName>
        <fullName evidence="3">Class I SAM-dependent methyltransferase</fullName>
    </recommendedName>
</protein>
<dbReference type="CDD" id="cd02440">
    <property type="entry name" value="AdoMet_MTases"/>
    <property type="match status" value="1"/>
</dbReference>